<organism evidence="1 2">
    <name type="scientific">Kibdelosporangium philippinense</name>
    <dbReference type="NCBI Taxonomy" id="211113"/>
    <lineage>
        <taxon>Bacteria</taxon>
        <taxon>Bacillati</taxon>
        <taxon>Actinomycetota</taxon>
        <taxon>Actinomycetes</taxon>
        <taxon>Pseudonocardiales</taxon>
        <taxon>Pseudonocardiaceae</taxon>
        <taxon>Kibdelosporangium</taxon>
    </lineage>
</organism>
<evidence type="ECO:0000313" key="2">
    <source>
        <dbReference type="Proteomes" id="UP001521150"/>
    </source>
</evidence>
<comment type="caution">
    <text evidence="1">The sequence shown here is derived from an EMBL/GenBank/DDBJ whole genome shotgun (WGS) entry which is preliminary data.</text>
</comment>
<dbReference type="Gene3D" id="3.30.530.20">
    <property type="match status" value="1"/>
</dbReference>
<dbReference type="Proteomes" id="UP001521150">
    <property type="component" value="Unassembled WGS sequence"/>
</dbReference>
<dbReference type="SUPFAM" id="SSF55961">
    <property type="entry name" value="Bet v1-like"/>
    <property type="match status" value="1"/>
</dbReference>
<dbReference type="RefSeq" id="WP_233734634.1">
    <property type="nucleotide sequence ID" value="NZ_JAJVCN010000005.1"/>
</dbReference>
<reference evidence="1 2" key="1">
    <citation type="submission" date="2021-12" db="EMBL/GenBank/DDBJ databases">
        <title>Genome sequence of Kibdelosporangium philippinense ATCC 49844.</title>
        <authorList>
            <person name="Fedorov E.A."/>
            <person name="Omeragic M."/>
            <person name="Shalygina K.F."/>
            <person name="Maclea K.S."/>
        </authorList>
    </citation>
    <scope>NUCLEOTIDE SEQUENCE [LARGE SCALE GENOMIC DNA]</scope>
    <source>
        <strain evidence="1 2">ATCC 49844</strain>
    </source>
</reference>
<gene>
    <name evidence="1" type="ORF">LWC34_54945</name>
</gene>
<dbReference type="InterPro" id="IPR023393">
    <property type="entry name" value="START-like_dom_sf"/>
</dbReference>
<dbReference type="EMBL" id="JAJVCN010000005">
    <property type="protein sequence ID" value="MCE7011856.1"/>
    <property type="molecule type" value="Genomic_DNA"/>
</dbReference>
<keyword evidence="2" id="KW-1185">Reference proteome</keyword>
<sequence length="151" mass="16729">MSEVRMTMPVAREHVWDVLADGWMYVCWVVGASHIRDVDDKWPAEGTRLHHSVGIWPLVAHDITVVRAVEPPALLELQARLWPLGTARIRLDLNEIAPSQTEVVMTEHGTSGVGKLIPDLIESAVLVPRNRESLSRLCDIAVGRVTRTASG</sequence>
<name>A0ABS8ZVX9_9PSEU</name>
<accession>A0ABS8ZVX9</accession>
<protein>
    <submittedName>
        <fullName evidence="1">SRPBCC family protein</fullName>
    </submittedName>
</protein>
<proteinExistence type="predicted"/>
<evidence type="ECO:0000313" key="1">
    <source>
        <dbReference type="EMBL" id="MCE7011856.1"/>
    </source>
</evidence>
<dbReference type="CDD" id="cd07812">
    <property type="entry name" value="SRPBCC"/>
    <property type="match status" value="1"/>
</dbReference>